<keyword evidence="2" id="KW-0966">Cell projection</keyword>
<dbReference type="RefSeq" id="WP_193951928.1">
    <property type="nucleotide sequence ID" value="NZ_JADEYS010000003.1"/>
</dbReference>
<evidence type="ECO:0000256" key="1">
    <source>
        <dbReference type="SAM" id="MobiDB-lite"/>
    </source>
</evidence>
<dbReference type="InterPro" id="IPR035924">
    <property type="entry name" value="FlaG-like_sf"/>
</dbReference>
<dbReference type="Gene3D" id="3.30.160.170">
    <property type="entry name" value="FlaG-like"/>
    <property type="match status" value="1"/>
</dbReference>
<dbReference type="SUPFAM" id="SSF160214">
    <property type="entry name" value="FlaG-like"/>
    <property type="match status" value="1"/>
</dbReference>
<evidence type="ECO:0000313" key="2">
    <source>
        <dbReference type="EMBL" id="MBE9396371.1"/>
    </source>
</evidence>
<dbReference type="PANTHER" id="PTHR37166">
    <property type="entry name" value="PROTEIN FLAG"/>
    <property type="match status" value="1"/>
</dbReference>
<keyword evidence="2" id="KW-0282">Flagellum</keyword>
<comment type="caution">
    <text evidence="2">The sequence shown here is derived from an EMBL/GenBank/DDBJ whole genome shotgun (WGS) entry which is preliminary data.</text>
</comment>
<dbReference type="Pfam" id="PF03646">
    <property type="entry name" value="FlaG"/>
    <property type="match status" value="1"/>
</dbReference>
<name>A0A8J7K645_9GAMM</name>
<feature type="compositionally biased region" description="Basic and acidic residues" evidence="1">
    <location>
        <begin position="44"/>
        <end position="54"/>
    </location>
</feature>
<evidence type="ECO:0000313" key="3">
    <source>
        <dbReference type="Proteomes" id="UP000640333"/>
    </source>
</evidence>
<sequence length="134" mass="14646">MAIESVNAAAGAASSAQQTSSQQADQTQQQVQQAQKAEQAQKVSDQEVRAKEALQESEQVSAEELQAAIDRLNELMKDGQRSLAFSVDEELGEVVVKVMDTKTEQLIRQIPNEESLKFAKNLEGVLGVIFNDRA</sequence>
<dbReference type="AlphaFoldDB" id="A0A8J7K645"/>
<dbReference type="Proteomes" id="UP000640333">
    <property type="component" value="Unassembled WGS sequence"/>
</dbReference>
<keyword evidence="2" id="KW-0969">Cilium</keyword>
<feature type="compositionally biased region" description="Low complexity" evidence="1">
    <location>
        <begin position="8"/>
        <end position="43"/>
    </location>
</feature>
<gene>
    <name evidence="2" type="ORF">IOQ59_03760</name>
</gene>
<proteinExistence type="predicted"/>
<organism evidence="2 3">
    <name type="scientific">Pontibacterium sinense</name>
    <dbReference type="NCBI Taxonomy" id="2781979"/>
    <lineage>
        <taxon>Bacteria</taxon>
        <taxon>Pseudomonadati</taxon>
        <taxon>Pseudomonadota</taxon>
        <taxon>Gammaproteobacteria</taxon>
        <taxon>Oceanospirillales</taxon>
        <taxon>Oceanospirillaceae</taxon>
        <taxon>Pontibacterium</taxon>
    </lineage>
</organism>
<feature type="region of interest" description="Disordered" evidence="1">
    <location>
        <begin position="1"/>
        <end position="60"/>
    </location>
</feature>
<dbReference type="EMBL" id="JADEYS010000003">
    <property type="protein sequence ID" value="MBE9396371.1"/>
    <property type="molecule type" value="Genomic_DNA"/>
</dbReference>
<reference evidence="2" key="1">
    <citation type="submission" date="2020-10" db="EMBL/GenBank/DDBJ databases">
        <title>Bacterium isolated from coastal waters sediment.</title>
        <authorList>
            <person name="Chen R.-J."/>
            <person name="Lu D.-C."/>
            <person name="Zhu K.-L."/>
            <person name="Du Z.-J."/>
        </authorList>
    </citation>
    <scope>NUCLEOTIDE SEQUENCE</scope>
    <source>
        <strain evidence="2">N1Y112</strain>
    </source>
</reference>
<dbReference type="InterPro" id="IPR005186">
    <property type="entry name" value="FlaG"/>
</dbReference>
<protein>
    <submittedName>
        <fullName evidence="2">Flagellar protein FlaG</fullName>
    </submittedName>
</protein>
<dbReference type="PANTHER" id="PTHR37166:SF1">
    <property type="entry name" value="PROTEIN FLAG"/>
    <property type="match status" value="1"/>
</dbReference>
<accession>A0A8J7K645</accession>
<keyword evidence="3" id="KW-1185">Reference proteome</keyword>